<reference evidence="2" key="1">
    <citation type="journal article" date="2023" name="Mol. Plant Microbe Interact.">
        <title>Elucidating the Obligate Nature and Biological Capacity of an Invasive Fungal Corn Pathogen.</title>
        <authorList>
            <person name="MacCready J.S."/>
            <person name="Roggenkamp E.M."/>
            <person name="Gdanetz K."/>
            <person name="Chilvers M.I."/>
        </authorList>
    </citation>
    <scope>NUCLEOTIDE SEQUENCE</scope>
    <source>
        <strain evidence="2">PM02</strain>
    </source>
</reference>
<protein>
    <submittedName>
        <fullName evidence="2">Uncharacterized protein</fullName>
    </submittedName>
</protein>
<keyword evidence="3" id="KW-1185">Reference proteome</keyword>
<feature type="region of interest" description="Disordered" evidence="1">
    <location>
        <begin position="1"/>
        <end position="91"/>
    </location>
</feature>
<feature type="compositionally biased region" description="Polar residues" evidence="1">
    <location>
        <begin position="1"/>
        <end position="24"/>
    </location>
</feature>
<feature type="compositionally biased region" description="Basic and acidic residues" evidence="1">
    <location>
        <begin position="64"/>
        <end position="91"/>
    </location>
</feature>
<feature type="compositionally biased region" description="Low complexity" evidence="1">
    <location>
        <begin position="50"/>
        <end position="63"/>
    </location>
</feature>
<evidence type="ECO:0000256" key="1">
    <source>
        <dbReference type="SAM" id="MobiDB-lite"/>
    </source>
</evidence>
<accession>A0AAD9MC61</accession>
<name>A0AAD9MC61_9PEZI</name>
<dbReference type="AlphaFoldDB" id="A0AAD9MC61"/>
<evidence type="ECO:0000313" key="2">
    <source>
        <dbReference type="EMBL" id="KAK2070877.1"/>
    </source>
</evidence>
<gene>
    <name evidence="2" type="ORF">P8C59_005339</name>
</gene>
<sequence length="91" mass="10095">MLWQCSKRTTNGNASRYTTNSGLTANKDDNNAYNRAYIPPTNVEKEEENSSSNNNSVNSSTSDSTDKGKGGSVREHGKSTLRYKDILPYKQ</sequence>
<evidence type="ECO:0000313" key="3">
    <source>
        <dbReference type="Proteomes" id="UP001217918"/>
    </source>
</evidence>
<dbReference type="Proteomes" id="UP001217918">
    <property type="component" value="Unassembled WGS sequence"/>
</dbReference>
<organism evidence="2 3">
    <name type="scientific">Phyllachora maydis</name>
    <dbReference type="NCBI Taxonomy" id="1825666"/>
    <lineage>
        <taxon>Eukaryota</taxon>
        <taxon>Fungi</taxon>
        <taxon>Dikarya</taxon>
        <taxon>Ascomycota</taxon>
        <taxon>Pezizomycotina</taxon>
        <taxon>Sordariomycetes</taxon>
        <taxon>Sordariomycetidae</taxon>
        <taxon>Phyllachorales</taxon>
        <taxon>Phyllachoraceae</taxon>
        <taxon>Phyllachora</taxon>
    </lineage>
</organism>
<dbReference type="EMBL" id="JAQQPM010000004">
    <property type="protein sequence ID" value="KAK2070877.1"/>
    <property type="molecule type" value="Genomic_DNA"/>
</dbReference>
<comment type="caution">
    <text evidence="2">The sequence shown here is derived from an EMBL/GenBank/DDBJ whole genome shotgun (WGS) entry which is preliminary data.</text>
</comment>
<proteinExistence type="predicted"/>